<accession>A0ABS7Z761</accession>
<feature type="domain" description="HTH cro/C1-type" evidence="2">
    <location>
        <begin position="34"/>
        <end position="72"/>
    </location>
</feature>
<dbReference type="SUPFAM" id="SSF47413">
    <property type="entry name" value="lambda repressor-like DNA-binding domains"/>
    <property type="match status" value="2"/>
</dbReference>
<evidence type="ECO:0000256" key="1">
    <source>
        <dbReference type="ARBA" id="ARBA00023125"/>
    </source>
</evidence>
<dbReference type="InterPro" id="IPR001387">
    <property type="entry name" value="Cro/C1-type_HTH"/>
</dbReference>
<comment type="caution">
    <text evidence="3">The sequence shown here is derived from an EMBL/GenBank/DDBJ whole genome shotgun (WGS) entry which is preliminary data.</text>
</comment>
<dbReference type="PROSITE" id="PS50943">
    <property type="entry name" value="HTH_CROC1"/>
    <property type="match status" value="2"/>
</dbReference>
<protein>
    <submittedName>
        <fullName evidence="3">Helix-turn-helix domain-containing protein</fullName>
    </submittedName>
</protein>
<dbReference type="Proteomes" id="UP001165302">
    <property type="component" value="Unassembled WGS sequence"/>
</dbReference>
<evidence type="ECO:0000313" key="3">
    <source>
        <dbReference type="EMBL" id="MCA5005990.1"/>
    </source>
</evidence>
<dbReference type="RefSeq" id="WP_225554345.1">
    <property type="nucleotide sequence ID" value="NZ_JADEYP010000025.1"/>
</dbReference>
<dbReference type="Gene3D" id="1.10.260.40">
    <property type="entry name" value="lambda repressor-like DNA-binding domains"/>
    <property type="match status" value="2"/>
</dbReference>
<dbReference type="SMART" id="SM00530">
    <property type="entry name" value="HTH_XRE"/>
    <property type="match status" value="2"/>
</dbReference>
<proteinExistence type="predicted"/>
<feature type="domain" description="HTH cro/C1-type" evidence="2">
    <location>
        <begin position="97"/>
        <end position="143"/>
    </location>
</feature>
<reference evidence="3" key="1">
    <citation type="submission" date="2020-10" db="EMBL/GenBank/DDBJ databases">
        <authorList>
            <person name="Lu T."/>
            <person name="Wang Q."/>
            <person name="Han X."/>
        </authorList>
    </citation>
    <scope>NUCLEOTIDE SEQUENCE</scope>
    <source>
        <strain evidence="3">WQ 366</strain>
    </source>
</reference>
<dbReference type="CDD" id="cd00093">
    <property type="entry name" value="HTH_XRE"/>
    <property type="match status" value="2"/>
</dbReference>
<name>A0ABS7Z761_9SPHI</name>
<dbReference type="PANTHER" id="PTHR46558">
    <property type="entry name" value="TRACRIPTIONAL REGULATORY PROTEIN-RELATED-RELATED"/>
    <property type="match status" value="1"/>
</dbReference>
<dbReference type="EMBL" id="JADEYP010000025">
    <property type="protein sequence ID" value="MCA5005990.1"/>
    <property type="molecule type" value="Genomic_DNA"/>
</dbReference>
<dbReference type="Pfam" id="PF01381">
    <property type="entry name" value="HTH_3"/>
    <property type="match status" value="2"/>
</dbReference>
<dbReference type="InterPro" id="IPR010982">
    <property type="entry name" value="Lambda_DNA-bd_dom_sf"/>
</dbReference>
<keyword evidence="1" id="KW-0238">DNA-binding</keyword>
<sequence>MDIPALPCLRFEQQISKPLLINVPVNPQTLGEHIRKRRIELRLLQKDLAAIFNVSEDSITYWENNRSEPQIQYYPPIFGFLGYCPFELDTSTPAGKIKTYRYLNGLSQKHFAMIIGVDPDTVGRWEAGKGPFSKKKLELLLNLTTAASASSYSTRNGVLSSLIKRCGS</sequence>
<evidence type="ECO:0000259" key="2">
    <source>
        <dbReference type="PROSITE" id="PS50943"/>
    </source>
</evidence>
<keyword evidence="4" id="KW-1185">Reference proteome</keyword>
<organism evidence="3 4">
    <name type="scientific">Sphingobacterium bovistauri</name>
    <dbReference type="NCBI Taxonomy" id="2781959"/>
    <lineage>
        <taxon>Bacteria</taxon>
        <taxon>Pseudomonadati</taxon>
        <taxon>Bacteroidota</taxon>
        <taxon>Sphingobacteriia</taxon>
        <taxon>Sphingobacteriales</taxon>
        <taxon>Sphingobacteriaceae</taxon>
        <taxon>Sphingobacterium</taxon>
    </lineage>
</organism>
<evidence type="ECO:0000313" key="4">
    <source>
        <dbReference type="Proteomes" id="UP001165302"/>
    </source>
</evidence>
<gene>
    <name evidence="3" type="ORF">IPZ78_12600</name>
</gene>
<dbReference type="PANTHER" id="PTHR46558:SF11">
    <property type="entry name" value="HTH-TYPE TRANSCRIPTIONAL REGULATOR XRE"/>
    <property type="match status" value="1"/>
</dbReference>